<name>A0ABV3VFM7_9MYCO</name>
<accession>A0ABV3VFM7</accession>
<reference evidence="1 2" key="1">
    <citation type="submission" date="2024-04" db="EMBL/GenBank/DDBJ databases">
        <title>Genomic Markers of Mycobacteria.</title>
        <authorList>
            <person name="Soliman M.S."/>
            <person name="Elkholy A."/>
            <person name="Soliman N.S."/>
            <person name="Abbas A."/>
            <person name="Khayrat S."/>
            <person name="Shawky S."/>
        </authorList>
    </citation>
    <scope>NUCLEOTIDE SEQUENCE [LARGE SCALE GENOMIC DNA]</scope>
    <source>
        <strain evidence="1 2">Egy-CU-AM5</strain>
    </source>
</reference>
<protein>
    <submittedName>
        <fullName evidence="1">Uncharacterized protein</fullName>
    </submittedName>
</protein>
<dbReference type="Proteomes" id="UP001558474">
    <property type="component" value="Unassembled WGS sequence"/>
</dbReference>
<dbReference type="RefSeq" id="WP_368572897.1">
    <property type="nucleotide sequence ID" value="NZ_JBDLOU010000016.1"/>
</dbReference>
<organism evidence="1 2">
    <name type="scientific">Mycolicibacterium porcinum</name>
    <dbReference type="NCBI Taxonomy" id="39693"/>
    <lineage>
        <taxon>Bacteria</taxon>
        <taxon>Bacillati</taxon>
        <taxon>Actinomycetota</taxon>
        <taxon>Actinomycetes</taxon>
        <taxon>Mycobacteriales</taxon>
        <taxon>Mycobacteriaceae</taxon>
        <taxon>Mycolicibacterium</taxon>
    </lineage>
</organism>
<sequence length="226" mass="25108">MSTNEWRRANTPEELAARFGIDNPPMAPMANTQVRAIVRAEDIMRKVWGDFGLADEMLFDPARVPAMARLAEAAASEFHWRESQGGCDRAEGLRPSLNYDTADTDFDADCPSEQGVVKVWRVGTNHVQVVRERWHDAPTRRLTTAGWAATALRSSVDLYDWMDCSKFGCKGDCGMECNVRLSEDCGGTTRLLPVHRGTLVMLFRVCWACAHEAEAACGLPDTRRGA</sequence>
<evidence type="ECO:0000313" key="2">
    <source>
        <dbReference type="Proteomes" id="UP001558474"/>
    </source>
</evidence>
<keyword evidence="2" id="KW-1185">Reference proteome</keyword>
<dbReference type="EMBL" id="JBDLOU010000016">
    <property type="protein sequence ID" value="MEX3738579.1"/>
    <property type="molecule type" value="Genomic_DNA"/>
</dbReference>
<comment type="caution">
    <text evidence="1">The sequence shown here is derived from an EMBL/GenBank/DDBJ whole genome shotgun (WGS) entry which is preliminary data.</text>
</comment>
<gene>
    <name evidence="1" type="ORF">ABFW12_10045</name>
</gene>
<proteinExistence type="predicted"/>
<evidence type="ECO:0000313" key="1">
    <source>
        <dbReference type="EMBL" id="MEX3738579.1"/>
    </source>
</evidence>